<dbReference type="AlphaFoldDB" id="A0A5M6DHJ4"/>
<protein>
    <submittedName>
        <fullName evidence="2">Uncharacterized protein</fullName>
    </submittedName>
</protein>
<reference evidence="2 3" key="1">
    <citation type="submission" date="2019-08" db="EMBL/GenBank/DDBJ databases">
        <authorList>
            <person name="Dhanesh K."/>
            <person name="Kumar G."/>
            <person name="Sasikala C."/>
            <person name="Venkata Ramana C."/>
        </authorList>
    </citation>
    <scope>NUCLEOTIDE SEQUENCE [LARGE SCALE GENOMIC DNA]</scope>
    <source>
        <strain evidence="2 3">JC645</strain>
    </source>
</reference>
<comment type="caution">
    <text evidence="2">The sequence shown here is derived from an EMBL/GenBank/DDBJ whole genome shotgun (WGS) entry which is preliminary data.</text>
</comment>
<evidence type="ECO:0000313" key="2">
    <source>
        <dbReference type="EMBL" id="KAA5547017.1"/>
    </source>
</evidence>
<keyword evidence="3" id="KW-1185">Reference proteome</keyword>
<feature type="region of interest" description="Disordered" evidence="1">
    <location>
        <begin position="103"/>
        <end position="122"/>
    </location>
</feature>
<feature type="compositionally biased region" description="Basic and acidic residues" evidence="1">
    <location>
        <begin position="141"/>
        <end position="155"/>
    </location>
</feature>
<organism evidence="2 3">
    <name type="scientific">Roseiconus nitratireducens</name>
    <dbReference type="NCBI Taxonomy" id="2605748"/>
    <lineage>
        <taxon>Bacteria</taxon>
        <taxon>Pseudomonadati</taxon>
        <taxon>Planctomycetota</taxon>
        <taxon>Planctomycetia</taxon>
        <taxon>Pirellulales</taxon>
        <taxon>Pirellulaceae</taxon>
        <taxon>Roseiconus</taxon>
    </lineage>
</organism>
<gene>
    <name evidence="2" type="ORF">FYK55_00945</name>
</gene>
<evidence type="ECO:0000256" key="1">
    <source>
        <dbReference type="SAM" id="MobiDB-lite"/>
    </source>
</evidence>
<sequence>MQNDEINSLYELIKDRASLIRQKDVKKMTISGLYDLIYDVYSEVGERIIDVQQRHGFSVEAGEAIAALDNGLGLDPAVYRRAVVHSIAFRVLGAPQPRSEKFFVRSGRSEGDRDSKREHRRVRIRDTAAHELIAVATLADPETRRPESKRAESSSEPKVTPGQITSGDLHALYSFRAAEEYLRRSHCDPELKVTQRDAFEVLKIQLDKEIDRRHANLPESYHLPRTFDAFKRSLSRAKKKIASPA</sequence>
<dbReference type="Proteomes" id="UP000324479">
    <property type="component" value="Unassembled WGS sequence"/>
</dbReference>
<accession>A0A5M6DHJ4</accession>
<feature type="region of interest" description="Disordered" evidence="1">
    <location>
        <begin position="138"/>
        <end position="164"/>
    </location>
</feature>
<dbReference type="EMBL" id="VWOX01000001">
    <property type="protein sequence ID" value="KAA5547017.1"/>
    <property type="molecule type" value="Genomic_DNA"/>
</dbReference>
<feature type="compositionally biased region" description="Basic and acidic residues" evidence="1">
    <location>
        <begin position="103"/>
        <end position="117"/>
    </location>
</feature>
<name>A0A5M6DHJ4_9BACT</name>
<dbReference type="RefSeq" id="WP_150074124.1">
    <property type="nucleotide sequence ID" value="NZ_VWOX01000001.1"/>
</dbReference>
<proteinExistence type="predicted"/>
<evidence type="ECO:0000313" key="3">
    <source>
        <dbReference type="Proteomes" id="UP000324479"/>
    </source>
</evidence>